<feature type="transmembrane region" description="Helical" evidence="1">
    <location>
        <begin position="12"/>
        <end position="37"/>
    </location>
</feature>
<keyword evidence="1" id="KW-0812">Transmembrane</keyword>
<keyword evidence="1" id="KW-0472">Membrane</keyword>
<keyword evidence="3" id="KW-1185">Reference proteome</keyword>
<proteinExistence type="predicted"/>
<accession>A0AAW9RL86</accession>
<comment type="caution">
    <text evidence="2">The sequence shown here is derived from an EMBL/GenBank/DDBJ whole genome shotgun (WGS) entry which is preliminary data.</text>
</comment>
<keyword evidence="1" id="KW-1133">Transmembrane helix</keyword>
<dbReference type="InterPro" id="IPR018037">
    <property type="entry name" value="FixH_proteobacterial"/>
</dbReference>
<dbReference type="RefSeq" id="WP_340328701.1">
    <property type="nucleotide sequence ID" value="NZ_JAZHOF010000002.1"/>
</dbReference>
<name>A0AAW9RL86_9HYPH</name>
<dbReference type="AlphaFoldDB" id="A0AAW9RL86"/>
<protein>
    <submittedName>
        <fullName evidence="2">FixH family protein</fullName>
    </submittedName>
</protein>
<organism evidence="2 3">
    <name type="scientific">Microbaculum marinum</name>
    <dbReference type="NCBI Taxonomy" id="1764581"/>
    <lineage>
        <taxon>Bacteria</taxon>
        <taxon>Pseudomonadati</taxon>
        <taxon>Pseudomonadota</taxon>
        <taxon>Alphaproteobacteria</taxon>
        <taxon>Hyphomicrobiales</taxon>
        <taxon>Tepidamorphaceae</taxon>
        <taxon>Microbaculum</taxon>
    </lineage>
</organism>
<sequence>MHNDTGFRITGRTVLLGLVGFFGLIFAANAVLIWLAVSSHTGTVVGSSYKAGGQYQGEIDAARAQAARHWTVGADLVRSGPGATINVRVRDAAGAPVSGLSMAARLASPADETADVVVTLIEGEVGRYRGIAERIAPGRWMLIIDADRSGDRVYHSESRITLR</sequence>
<reference evidence="2 3" key="1">
    <citation type="submission" date="2024-02" db="EMBL/GenBank/DDBJ databases">
        <title>Genome analysis and characterization of Microbaculum marinisediminis sp. nov., isolated from marine sediment.</title>
        <authorList>
            <person name="Du Z.-J."/>
            <person name="Ye Y.-Q."/>
            <person name="Zhang Z.-R."/>
            <person name="Yuan S.-M."/>
            <person name="Zhang X.-Y."/>
        </authorList>
    </citation>
    <scope>NUCLEOTIDE SEQUENCE [LARGE SCALE GENOMIC DNA]</scope>
    <source>
        <strain evidence="2 3">SDUM1044001</strain>
    </source>
</reference>
<evidence type="ECO:0000313" key="2">
    <source>
        <dbReference type="EMBL" id="MEJ8571012.1"/>
    </source>
</evidence>
<evidence type="ECO:0000256" key="1">
    <source>
        <dbReference type="SAM" id="Phobius"/>
    </source>
</evidence>
<dbReference type="Proteomes" id="UP001378188">
    <property type="component" value="Unassembled WGS sequence"/>
</dbReference>
<evidence type="ECO:0000313" key="3">
    <source>
        <dbReference type="Proteomes" id="UP001378188"/>
    </source>
</evidence>
<dbReference type="EMBL" id="JAZHOF010000002">
    <property type="protein sequence ID" value="MEJ8571012.1"/>
    <property type="molecule type" value="Genomic_DNA"/>
</dbReference>
<dbReference type="InterPro" id="IPR008620">
    <property type="entry name" value="FixH"/>
</dbReference>
<dbReference type="PIRSF" id="PIRSF011386">
    <property type="entry name" value="FixH"/>
    <property type="match status" value="1"/>
</dbReference>
<gene>
    <name evidence="2" type="ORF">V3328_05985</name>
</gene>
<dbReference type="Pfam" id="PF05751">
    <property type="entry name" value="FixH"/>
    <property type="match status" value="1"/>
</dbReference>